<feature type="domain" description="Glycosyltransferase 2-like" evidence="1">
    <location>
        <begin position="5"/>
        <end position="124"/>
    </location>
</feature>
<dbReference type="SUPFAM" id="SSF53335">
    <property type="entry name" value="S-adenosyl-L-methionine-dependent methyltransferases"/>
    <property type="match status" value="1"/>
</dbReference>
<dbReference type="Gene3D" id="1.25.40.10">
    <property type="entry name" value="Tetratricopeptide repeat domain"/>
    <property type="match status" value="1"/>
</dbReference>
<comment type="caution">
    <text evidence="2">The sequence shown here is derived from an EMBL/GenBank/DDBJ whole genome shotgun (WGS) entry which is preliminary data.</text>
</comment>
<evidence type="ECO:0000259" key="1">
    <source>
        <dbReference type="Pfam" id="PF00535"/>
    </source>
</evidence>
<dbReference type="CDD" id="cd02511">
    <property type="entry name" value="Beta4Glucosyltransferase"/>
    <property type="match status" value="1"/>
</dbReference>
<dbReference type="Pfam" id="PF13489">
    <property type="entry name" value="Methyltransf_23"/>
    <property type="match status" value="1"/>
</dbReference>
<dbReference type="InterPro" id="IPR029063">
    <property type="entry name" value="SAM-dependent_MTases_sf"/>
</dbReference>
<dbReference type="InterPro" id="IPR011990">
    <property type="entry name" value="TPR-like_helical_dom_sf"/>
</dbReference>
<dbReference type="SUPFAM" id="SSF53448">
    <property type="entry name" value="Nucleotide-diphospho-sugar transferases"/>
    <property type="match status" value="1"/>
</dbReference>
<dbReference type="EMBL" id="LOCK01000017">
    <property type="protein sequence ID" value="KTE92019.1"/>
    <property type="molecule type" value="Genomic_DNA"/>
</dbReference>
<dbReference type="CDD" id="cd02440">
    <property type="entry name" value="AdoMet_MTases"/>
    <property type="match status" value="1"/>
</dbReference>
<dbReference type="RefSeq" id="WP_058491189.1">
    <property type="nucleotide sequence ID" value="NZ_LOCK01000017.1"/>
</dbReference>
<dbReference type="Proteomes" id="UP000054623">
    <property type="component" value="Unassembled WGS sequence"/>
</dbReference>
<dbReference type="OrthoDB" id="9815923at2"/>
<dbReference type="InterPro" id="IPR019734">
    <property type="entry name" value="TPR_rpt"/>
</dbReference>
<protein>
    <recommendedName>
        <fullName evidence="1">Glycosyltransferase 2-like domain-containing protein</fullName>
    </recommendedName>
</protein>
<proteinExistence type="predicted"/>
<sequence>MRLSACSIVKNESENIARSIESYKDVVDEIIIVDTGSTDNTVEICRSLGAKVLHFDWINDFAAAKNFALEHATGDWVIFLDADEWFVPKLEDERIFKVLDRVEKMDNIGVIKTILCNVDEKTGFINSRNTSARIFRNGHGVRYVGKIHEDLWRDGKPIKQVTLEELEIYHSGYSGGKVTAKSERNLEILYDLYRQGQADTATYFYLCRENEILGKYDEALKFYELFFEQKDHEPLILVANIFVNIYENGILIKQSLPDKFTQADVLASINEAIEKYPILPKHHYLKGIYYYNSDYDEALACFLEAIKLHQEYKGPYLNSFAHSLPDAYFRMAQIYRAKHRLDKAFDYYVLSLQEQKLRKDVFNEFIQMIRDQPAQEIILFLNSIYDLKNVDHIRFLAKQLMMSRLPTVFLYYAMKYNREFNGQDETTYIAMILAHEEEAAVNTAMTAYFNAGKEDDRYYAALALMCSKGTELFEHYRSSLNPAYSSILNKFLNNEKPESPSKEEINAFIRLYRLMFYIGSAEDLIALEHFFAEIPLDVASTIVECYVSYKDHRLIIDKVLYLSEREKSEHFRTQMHKLLGFSYYFIRDYAKSVEYFTLALESKHIDIDRNIIIYLKLISEIETNDIVRHKALKLYESYSPIFEEYVKVTDILRTGKNEDNSTAADRNKLSLMNENVFLAEMEAEAVKLPELVLNAFFSLAEKYTENTMDVCAHNLLIRLLQNEYKKDILYYRLGEIYTRLHNPQMSLYCHHKAFEENAAFAETLIADRTNSNRNYIYRPLTDENHKYCPLCGKEAPLHSVYNVVVSSDFSPDYPPIKSWRYCKECRHRFTTQRPQAAALTIDEKEARAAIANMALSISSYAETMNTIYALASGKKMLDIDSGNGQFLAAALEYGFEPAGVEPSENLAALSSKVLDVPVHNCHFEDFVTAEGYNLIAMGQVLESMSDPKAAVKKVYELLHSGGLFYIETPNFDSGFARVMQDKDRTLRSARIANYFSRQSLESLLQSCGFQVLSYGMSKRNNGYMEIIAKRNV</sequence>
<gene>
    <name evidence="2" type="ORF">AT727_03530</name>
</gene>
<dbReference type="Gene3D" id="3.90.550.10">
    <property type="entry name" value="Spore Coat Polysaccharide Biosynthesis Protein SpsA, Chain A"/>
    <property type="match status" value="1"/>
</dbReference>
<reference evidence="2 3" key="1">
    <citation type="submission" date="2015-12" db="EMBL/GenBank/DDBJ databases">
        <title>Draft Genome Sequence of Desulfitobacterium hafniense Strain DH, a Sulfate-reducing Bacterium Isolated from Paddy Soils.</title>
        <authorList>
            <person name="Bao P."/>
            <person name="Zhang X."/>
            <person name="Li G."/>
        </authorList>
    </citation>
    <scope>NUCLEOTIDE SEQUENCE [LARGE SCALE GENOMIC DNA]</scope>
    <source>
        <strain evidence="2 3">DH</strain>
    </source>
</reference>
<dbReference type="PANTHER" id="PTHR43630:SF2">
    <property type="entry name" value="GLYCOSYLTRANSFERASE"/>
    <property type="match status" value="1"/>
</dbReference>
<dbReference type="SUPFAM" id="SSF48452">
    <property type="entry name" value="TPR-like"/>
    <property type="match status" value="1"/>
</dbReference>
<dbReference type="Gene3D" id="3.40.50.150">
    <property type="entry name" value="Vaccinia Virus protein VP39"/>
    <property type="match status" value="1"/>
</dbReference>
<dbReference type="Pfam" id="PF00535">
    <property type="entry name" value="Glycos_transf_2"/>
    <property type="match status" value="1"/>
</dbReference>
<evidence type="ECO:0000313" key="3">
    <source>
        <dbReference type="Proteomes" id="UP000054623"/>
    </source>
</evidence>
<organism evidence="2 3">
    <name type="scientific">Desulfitobacterium hafniense</name>
    <name type="common">Desulfitobacterium frappieri</name>
    <dbReference type="NCBI Taxonomy" id="49338"/>
    <lineage>
        <taxon>Bacteria</taxon>
        <taxon>Bacillati</taxon>
        <taxon>Bacillota</taxon>
        <taxon>Clostridia</taxon>
        <taxon>Eubacteriales</taxon>
        <taxon>Desulfitobacteriaceae</taxon>
        <taxon>Desulfitobacterium</taxon>
    </lineage>
</organism>
<accession>A0A0W1JKF3</accession>
<dbReference type="PANTHER" id="PTHR43630">
    <property type="entry name" value="POLY-BETA-1,6-N-ACETYL-D-GLUCOSAMINE SYNTHASE"/>
    <property type="match status" value="1"/>
</dbReference>
<dbReference type="InterPro" id="IPR029044">
    <property type="entry name" value="Nucleotide-diphossugar_trans"/>
</dbReference>
<name>A0A0W1JKF3_DESHA</name>
<evidence type="ECO:0000313" key="2">
    <source>
        <dbReference type="EMBL" id="KTE92019.1"/>
    </source>
</evidence>
<dbReference type="InterPro" id="IPR001173">
    <property type="entry name" value="Glyco_trans_2-like"/>
</dbReference>
<dbReference type="AlphaFoldDB" id="A0A0W1JKF3"/>
<dbReference type="SMART" id="SM00028">
    <property type="entry name" value="TPR"/>
    <property type="match status" value="5"/>
</dbReference>